<dbReference type="Pfam" id="PF00775">
    <property type="entry name" value="Dioxygenase_C"/>
    <property type="match status" value="1"/>
</dbReference>
<evidence type="ECO:0000313" key="5">
    <source>
        <dbReference type="Proteomes" id="UP000229681"/>
    </source>
</evidence>
<comment type="caution">
    <text evidence="2">The sequence shown here is derived from an EMBL/GenBank/DDBJ whole genome shotgun (WGS) entry which is preliminary data.</text>
</comment>
<dbReference type="GO" id="GO:0016702">
    <property type="term" value="F:oxidoreductase activity, acting on single donors with incorporation of molecular oxygen, incorporation of two atoms of oxygen"/>
    <property type="evidence" value="ECO:0007669"/>
    <property type="project" value="InterPro"/>
</dbReference>
<dbReference type="PANTHER" id="PTHR34315:SF1">
    <property type="entry name" value="INTRADIOL RING-CLEAVAGE DIOXYGENASES DOMAIN-CONTAINING PROTEIN-RELATED"/>
    <property type="match status" value="1"/>
</dbReference>
<evidence type="ECO:0000313" key="3">
    <source>
        <dbReference type="EMBL" id="PJF43089.1"/>
    </source>
</evidence>
<sequence length="260" mass="28269">MTEHDDKPIGRVLSRREVLALLGSAGVALLGSAFAFGNRDLVGAMQATPTAQPSATPDSTPTCIARPQLTEGPYFVENMPERYDIRADSRTGALSEGTPLFLRFVVATVSAAACLPLAGARVDVWHCDARGVYSGVRDARFDTRGQDFLRGYQLTDRYGIADFLTVYPGWYSGRAVHIHFKIRTQPQAARGHEFTSQLFFDEAVNAAVYQNKPYAARGLANVPNAHDGIYRNGGAQLTLKPSLQADGSYVAVFNIGLDIR</sequence>
<dbReference type="Proteomes" id="UP000229681">
    <property type="component" value="Unassembled WGS sequence"/>
</dbReference>
<dbReference type="EMBL" id="PGTL01000004">
    <property type="protein sequence ID" value="PJF43089.1"/>
    <property type="molecule type" value="Genomic_DNA"/>
</dbReference>
<dbReference type="CDD" id="cd03457">
    <property type="entry name" value="intradiol_dioxygenase_like"/>
    <property type="match status" value="1"/>
</dbReference>
<dbReference type="InterPro" id="IPR006311">
    <property type="entry name" value="TAT_signal"/>
</dbReference>
<name>A0A2M8PFR3_9CHLR</name>
<dbReference type="Proteomes" id="UP000228947">
    <property type="component" value="Unassembled WGS sequence"/>
</dbReference>
<protein>
    <submittedName>
        <fullName evidence="2">Twin-arginine translocation pathway signal protein</fullName>
    </submittedName>
</protein>
<proteinExistence type="predicted"/>
<evidence type="ECO:0000313" key="4">
    <source>
        <dbReference type="Proteomes" id="UP000228947"/>
    </source>
</evidence>
<organism evidence="2 5">
    <name type="scientific">Candidatus Thermofonsia Clade 1 bacterium</name>
    <dbReference type="NCBI Taxonomy" id="2364210"/>
    <lineage>
        <taxon>Bacteria</taxon>
        <taxon>Bacillati</taxon>
        <taxon>Chloroflexota</taxon>
        <taxon>Candidatus Thermofontia</taxon>
        <taxon>Candidatus Thermofonsia Clade 1</taxon>
    </lineage>
</organism>
<dbReference type="PANTHER" id="PTHR34315">
    <property type="match status" value="1"/>
</dbReference>
<dbReference type="GO" id="GO:0008199">
    <property type="term" value="F:ferric iron binding"/>
    <property type="evidence" value="ECO:0007669"/>
    <property type="project" value="InterPro"/>
</dbReference>
<dbReference type="AlphaFoldDB" id="A0A2M8PFR3"/>
<dbReference type="Gene3D" id="2.60.130.10">
    <property type="entry name" value="Aromatic compound dioxygenase"/>
    <property type="match status" value="1"/>
</dbReference>
<dbReference type="InterPro" id="IPR000627">
    <property type="entry name" value="Intradiol_dOase_C"/>
</dbReference>
<feature type="domain" description="Intradiol ring-cleavage dioxygenases" evidence="1">
    <location>
        <begin position="71"/>
        <end position="175"/>
    </location>
</feature>
<gene>
    <name evidence="2" type="ORF">CUN49_05730</name>
    <name evidence="3" type="ORF">CUN50_01500</name>
</gene>
<dbReference type="EMBL" id="PGTM01000058">
    <property type="protein sequence ID" value="PJF36383.1"/>
    <property type="molecule type" value="Genomic_DNA"/>
</dbReference>
<accession>A0A2M8PFR3</accession>
<dbReference type="SUPFAM" id="SSF49482">
    <property type="entry name" value="Aromatic compound dioxygenase"/>
    <property type="match status" value="1"/>
</dbReference>
<evidence type="ECO:0000313" key="2">
    <source>
        <dbReference type="EMBL" id="PJF36383.1"/>
    </source>
</evidence>
<dbReference type="PROSITE" id="PS51318">
    <property type="entry name" value="TAT"/>
    <property type="match status" value="1"/>
</dbReference>
<reference evidence="4 5" key="1">
    <citation type="submission" date="2017-11" db="EMBL/GenBank/DDBJ databases">
        <title>Evolution of Phototrophy in the Chloroflexi Phylum Driven by Horizontal Gene Transfer.</title>
        <authorList>
            <person name="Ward L.M."/>
            <person name="Hemp J."/>
            <person name="Shih P.M."/>
            <person name="Mcglynn S.E."/>
            <person name="Fischer W."/>
        </authorList>
    </citation>
    <scope>NUCLEOTIDE SEQUENCE [LARGE SCALE GENOMIC DNA]</scope>
    <source>
        <strain evidence="3">CP1_1M</strain>
        <strain evidence="2">JP3_13</strain>
    </source>
</reference>
<evidence type="ECO:0000259" key="1">
    <source>
        <dbReference type="Pfam" id="PF00775"/>
    </source>
</evidence>
<dbReference type="InterPro" id="IPR015889">
    <property type="entry name" value="Intradiol_dOase_core"/>
</dbReference>